<sequence length="272" mass="30266">MNKSTEERVQHALQQLLERIVPTYPDEDDVTADERFEEAFNVASDIIESTGDSPLSSDVNHAADLIKRKLIRENNAPDKALQFSNLYSRLLTQPVLNHKWAMLYFLYKMADTDEARGLAGARPATLNRQGTHNTAIESEAQEVPATKRLDDRGYIVDSHAFNQAFSKTGLLRLPVSEETDAVRPAPMKREERHTASKPVNGHARNESTPAAPTPVADQPEIEFPKEHPPMLPSEPALLRDLPFTLQGLSSANFLFESNSVLKLPATLPVPLI</sequence>
<name>A0ACC3DM44_9PEZI</name>
<accession>A0ACC3DM44</accession>
<proteinExistence type="predicted"/>
<keyword evidence="2" id="KW-1185">Reference proteome</keyword>
<feature type="non-terminal residue" evidence="1">
    <location>
        <position position="272"/>
    </location>
</feature>
<evidence type="ECO:0000313" key="1">
    <source>
        <dbReference type="EMBL" id="KAK3077653.1"/>
    </source>
</evidence>
<comment type="caution">
    <text evidence="1">The sequence shown here is derived from an EMBL/GenBank/DDBJ whole genome shotgun (WGS) entry which is preliminary data.</text>
</comment>
<dbReference type="EMBL" id="JAWDJW010002635">
    <property type="protein sequence ID" value="KAK3077653.1"/>
    <property type="molecule type" value="Genomic_DNA"/>
</dbReference>
<reference evidence="1" key="1">
    <citation type="submission" date="2024-09" db="EMBL/GenBank/DDBJ databases">
        <title>Black Yeasts Isolated from many extreme environments.</title>
        <authorList>
            <person name="Coleine C."/>
            <person name="Stajich J.E."/>
            <person name="Selbmann L."/>
        </authorList>
    </citation>
    <scope>NUCLEOTIDE SEQUENCE</scope>
    <source>
        <strain evidence="1">CCFEE 5737</strain>
    </source>
</reference>
<protein>
    <submittedName>
        <fullName evidence="1">Uncharacterized protein</fullName>
    </submittedName>
</protein>
<gene>
    <name evidence="1" type="ORF">LTS18_009658</name>
</gene>
<dbReference type="Proteomes" id="UP001186974">
    <property type="component" value="Unassembled WGS sequence"/>
</dbReference>
<evidence type="ECO:0000313" key="2">
    <source>
        <dbReference type="Proteomes" id="UP001186974"/>
    </source>
</evidence>
<organism evidence="1 2">
    <name type="scientific">Coniosporium uncinatum</name>
    <dbReference type="NCBI Taxonomy" id="93489"/>
    <lineage>
        <taxon>Eukaryota</taxon>
        <taxon>Fungi</taxon>
        <taxon>Dikarya</taxon>
        <taxon>Ascomycota</taxon>
        <taxon>Pezizomycotina</taxon>
        <taxon>Dothideomycetes</taxon>
        <taxon>Dothideomycetes incertae sedis</taxon>
        <taxon>Coniosporium</taxon>
    </lineage>
</organism>